<keyword evidence="1" id="KW-0812">Transmembrane</keyword>
<sequence>MQFLNPGIFGLLLPLVAVPLLIHLLSRRARRTVPFSSLELLRQSSAQQSRLHRWRHLLLLLVRTAFVLLLLGAFLRPVWLKYGPAVQTDAARNVVLVFDRSLSMEAQSGGNTARSRAVLEAEKIIASLDSGDTVNLVLAGADADTAFLSQSQNHAEARRALNALGPGYGEADFGRANLAVTRTLEGITGAEIYYLSDFQRTNWAKVDFRPLPVSARTYFVNVGEPSIPNRAILKAGFDQSNLREGDLATLKATVGNFSEQPFEGRLTFRLDDQASFEQETTLAPWSTAEVSLPLAISGEGEHRLTVELPDDALEADNFYFLTVPVSRQEEVLVASQSGDATAGGPYFVRTAVNPFRGEAGSFAPRVIPTAQLDAVALSATAKLILTDSGPLTEAQAAALADFVFSGGALIWFLDGPAEAENARAVDKAMGGGKFPLLLGPRREADALNTGTQQIIRGEFRSPFLRLFRGSARQNLALLEIYDYYQASRSGEGKVLLSFADETPAMAEFGHGLGTGIVFNFSPDALSSNFARQRIFPAWLQDILRQLDQGEGPPPASRVDTTLTAEVWPVDLQQGELKDPQGERVSFRREALGGRIAIAWETPRSGFYQLKLADGSKRYFAVNVSSDESDLRLVEPSTLPAFEQKPTVEVQGQAGLREVASGVPLFQYFLLGALALAVLERLIQFLLIRKVRS</sequence>
<proteinExistence type="predicted"/>
<dbReference type="Pfam" id="PF13519">
    <property type="entry name" value="VWA_2"/>
    <property type="match status" value="1"/>
</dbReference>
<feature type="domain" description="VWFA" evidence="3">
    <location>
        <begin position="94"/>
        <end position="198"/>
    </location>
</feature>
<feature type="transmembrane region" description="Helical" evidence="1">
    <location>
        <begin position="57"/>
        <end position="79"/>
    </location>
</feature>
<evidence type="ECO:0000313" key="5">
    <source>
        <dbReference type="Proteomes" id="UP000546464"/>
    </source>
</evidence>
<reference evidence="4 5" key="1">
    <citation type="submission" date="2020-07" db="EMBL/GenBank/DDBJ databases">
        <authorList>
            <person name="Feng X."/>
        </authorList>
    </citation>
    <scope>NUCLEOTIDE SEQUENCE [LARGE SCALE GENOMIC DNA]</scope>
    <source>
        <strain evidence="4 5">JCM31066</strain>
    </source>
</reference>
<dbReference type="InterPro" id="IPR024163">
    <property type="entry name" value="Aerotolerance_reg_N"/>
</dbReference>
<dbReference type="AlphaFoldDB" id="A0A842HBW5"/>
<dbReference type="PANTHER" id="PTHR37464:SF1">
    <property type="entry name" value="BLL2463 PROTEIN"/>
    <property type="match status" value="1"/>
</dbReference>
<dbReference type="Pfam" id="PF07584">
    <property type="entry name" value="BatA"/>
    <property type="match status" value="1"/>
</dbReference>
<evidence type="ECO:0000259" key="3">
    <source>
        <dbReference type="Pfam" id="PF13519"/>
    </source>
</evidence>
<dbReference type="EMBL" id="JACHVB010000020">
    <property type="protein sequence ID" value="MBC2593945.1"/>
    <property type="molecule type" value="Genomic_DNA"/>
</dbReference>
<feature type="domain" description="Aerotolerance regulator N-terminal" evidence="2">
    <location>
        <begin position="1"/>
        <end position="77"/>
    </location>
</feature>
<dbReference type="PANTHER" id="PTHR37464">
    <property type="entry name" value="BLL2463 PROTEIN"/>
    <property type="match status" value="1"/>
</dbReference>
<dbReference type="Proteomes" id="UP000546464">
    <property type="component" value="Unassembled WGS sequence"/>
</dbReference>
<keyword evidence="1" id="KW-0472">Membrane</keyword>
<organism evidence="4 5">
    <name type="scientific">Ruficoccus amylovorans</name>
    <dbReference type="NCBI Taxonomy" id="1804625"/>
    <lineage>
        <taxon>Bacteria</taxon>
        <taxon>Pseudomonadati</taxon>
        <taxon>Verrucomicrobiota</taxon>
        <taxon>Opitutia</taxon>
        <taxon>Puniceicoccales</taxon>
        <taxon>Cerasicoccaceae</taxon>
        <taxon>Ruficoccus</taxon>
    </lineage>
</organism>
<dbReference type="InterPro" id="IPR029062">
    <property type="entry name" value="Class_I_gatase-like"/>
</dbReference>
<dbReference type="RefSeq" id="WP_185674932.1">
    <property type="nucleotide sequence ID" value="NZ_JACHVB010000020.1"/>
</dbReference>
<keyword evidence="5" id="KW-1185">Reference proteome</keyword>
<dbReference type="InterPro" id="IPR036465">
    <property type="entry name" value="vWFA_dom_sf"/>
</dbReference>
<dbReference type="Gene3D" id="3.40.50.880">
    <property type="match status" value="1"/>
</dbReference>
<accession>A0A842HBW5</accession>
<dbReference type="InterPro" id="IPR011933">
    <property type="entry name" value="Double_TM_dom"/>
</dbReference>
<comment type="caution">
    <text evidence="4">The sequence shown here is derived from an EMBL/GenBank/DDBJ whole genome shotgun (WGS) entry which is preliminary data.</text>
</comment>
<name>A0A842HBW5_9BACT</name>
<evidence type="ECO:0000313" key="4">
    <source>
        <dbReference type="EMBL" id="MBC2593945.1"/>
    </source>
</evidence>
<feature type="transmembrane region" description="Helical" evidence="1">
    <location>
        <begin position="6"/>
        <end position="25"/>
    </location>
</feature>
<evidence type="ECO:0000259" key="2">
    <source>
        <dbReference type="Pfam" id="PF07584"/>
    </source>
</evidence>
<feature type="transmembrane region" description="Helical" evidence="1">
    <location>
        <begin position="664"/>
        <end position="687"/>
    </location>
</feature>
<dbReference type="NCBIfam" id="TIGR02226">
    <property type="entry name" value="two_anch"/>
    <property type="match status" value="1"/>
</dbReference>
<keyword evidence="1" id="KW-1133">Transmembrane helix</keyword>
<dbReference type="SUPFAM" id="SSF53300">
    <property type="entry name" value="vWA-like"/>
    <property type="match status" value="1"/>
</dbReference>
<protein>
    <submittedName>
        <fullName evidence="4">VWA domain-containing protein</fullName>
    </submittedName>
</protein>
<dbReference type="SUPFAM" id="SSF52317">
    <property type="entry name" value="Class I glutamine amidotransferase-like"/>
    <property type="match status" value="1"/>
</dbReference>
<dbReference type="InterPro" id="IPR002035">
    <property type="entry name" value="VWF_A"/>
</dbReference>
<gene>
    <name evidence="4" type="ORF">H5P28_06685</name>
</gene>
<evidence type="ECO:0000256" key="1">
    <source>
        <dbReference type="SAM" id="Phobius"/>
    </source>
</evidence>
<dbReference type="Gene3D" id="3.40.50.410">
    <property type="entry name" value="von Willebrand factor, type A domain"/>
    <property type="match status" value="1"/>
</dbReference>